<dbReference type="Proteomes" id="UP001583186">
    <property type="component" value="Unassembled WGS sequence"/>
</dbReference>
<organism evidence="1 2">
    <name type="scientific">Sporothrix stenoceras</name>
    <dbReference type="NCBI Taxonomy" id="5173"/>
    <lineage>
        <taxon>Eukaryota</taxon>
        <taxon>Fungi</taxon>
        <taxon>Dikarya</taxon>
        <taxon>Ascomycota</taxon>
        <taxon>Pezizomycotina</taxon>
        <taxon>Sordariomycetes</taxon>
        <taxon>Sordariomycetidae</taxon>
        <taxon>Ophiostomatales</taxon>
        <taxon>Ophiostomataceae</taxon>
        <taxon>Sporothrix</taxon>
    </lineage>
</organism>
<gene>
    <name evidence="1" type="ORF">Sste5346_005974</name>
</gene>
<evidence type="ECO:0000313" key="2">
    <source>
        <dbReference type="Proteomes" id="UP001583186"/>
    </source>
</evidence>
<accession>A0ABR3Z0P9</accession>
<sequence>MSNSNTSSCPTSLVPVDLPIPHNLTYAVIPGFNASDPWMVDCCHPSPVHLVNNCWEWCRLNGTNEDEVSSDFNACMTASKRNLSQSNGVLIHMSGTTSNSNNPVTFAGMALIALTASVVLF</sequence>
<dbReference type="EMBL" id="JAWCUI010000034">
    <property type="protein sequence ID" value="KAL1894188.1"/>
    <property type="molecule type" value="Genomic_DNA"/>
</dbReference>
<evidence type="ECO:0000313" key="1">
    <source>
        <dbReference type="EMBL" id="KAL1894188.1"/>
    </source>
</evidence>
<reference evidence="1 2" key="1">
    <citation type="journal article" date="2024" name="IMA Fungus">
        <title>IMA Genome - F19 : A genome assembly and annotation guide to empower mycologists, including annotated draft genome sequences of Ceratocystis pirilliformis, Diaporthe australafricana, Fusarium ophioides, Paecilomyces lecythidis, and Sporothrix stenoceras.</title>
        <authorList>
            <person name="Aylward J."/>
            <person name="Wilson A.M."/>
            <person name="Visagie C.M."/>
            <person name="Spraker J."/>
            <person name="Barnes I."/>
            <person name="Buitendag C."/>
            <person name="Ceriani C."/>
            <person name="Del Mar Angel L."/>
            <person name="du Plessis D."/>
            <person name="Fuchs T."/>
            <person name="Gasser K."/>
            <person name="Kramer D."/>
            <person name="Li W."/>
            <person name="Munsamy K."/>
            <person name="Piso A."/>
            <person name="Price J.L."/>
            <person name="Sonnekus B."/>
            <person name="Thomas C."/>
            <person name="van der Nest A."/>
            <person name="van Dijk A."/>
            <person name="van Heerden A."/>
            <person name="van Vuuren N."/>
            <person name="Yilmaz N."/>
            <person name="Duong T.A."/>
            <person name="van der Merwe N.A."/>
            <person name="Wingfield M.J."/>
            <person name="Wingfield B.D."/>
        </authorList>
    </citation>
    <scope>NUCLEOTIDE SEQUENCE [LARGE SCALE GENOMIC DNA]</scope>
    <source>
        <strain evidence="1 2">CMW 5346</strain>
    </source>
</reference>
<comment type="caution">
    <text evidence="1">The sequence shown here is derived from an EMBL/GenBank/DDBJ whole genome shotgun (WGS) entry which is preliminary data.</text>
</comment>
<keyword evidence="2" id="KW-1185">Reference proteome</keyword>
<proteinExistence type="predicted"/>
<protein>
    <submittedName>
        <fullName evidence="1">Uncharacterized protein</fullName>
    </submittedName>
</protein>
<name>A0ABR3Z0P9_9PEZI</name>